<dbReference type="EMBL" id="JBHSNW010000014">
    <property type="protein sequence ID" value="MFC5818725.1"/>
    <property type="molecule type" value="Genomic_DNA"/>
</dbReference>
<dbReference type="PIRSF" id="PIRSF018072">
    <property type="entry name" value="UCP018072"/>
    <property type="match status" value="1"/>
</dbReference>
<evidence type="ECO:0000259" key="1">
    <source>
        <dbReference type="Pfam" id="PF13452"/>
    </source>
</evidence>
<proteinExistence type="predicted"/>
<name>A0ABW1C1L0_9ACTN</name>
<protein>
    <submittedName>
        <fullName evidence="2">MaoC family dehydratase N-terminal domain-containing protein</fullName>
    </submittedName>
</protein>
<dbReference type="RefSeq" id="WP_219547315.1">
    <property type="nucleotide sequence ID" value="NZ_JAHKRN010000031.1"/>
</dbReference>
<dbReference type="Pfam" id="PF13452">
    <property type="entry name" value="FAS1_DH_region"/>
    <property type="match status" value="1"/>
</dbReference>
<gene>
    <name evidence="2" type="ORF">ACFPUY_26790</name>
</gene>
<accession>A0ABW1C1L0</accession>
<organism evidence="2 3">
    <name type="scientific">Nonomuraea harbinensis</name>
    <dbReference type="NCBI Taxonomy" id="1286938"/>
    <lineage>
        <taxon>Bacteria</taxon>
        <taxon>Bacillati</taxon>
        <taxon>Actinomycetota</taxon>
        <taxon>Actinomycetes</taxon>
        <taxon>Streptosporangiales</taxon>
        <taxon>Streptosporangiaceae</taxon>
        <taxon>Nonomuraea</taxon>
    </lineage>
</organism>
<dbReference type="InterPro" id="IPR016709">
    <property type="entry name" value="HadA-like"/>
</dbReference>
<reference evidence="3" key="1">
    <citation type="journal article" date="2019" name="Int. J. Syst. Evol. Microbiol.">
        <title>The Global Catalogue of Microorganisms (GCM) 10K type strain sequencing project: providing services to taxonomists for standard genome sequencing and annotation.</title>
        <authorList>
            <consortium name="The Broad Institute Genomics Platform"/>
            <consortium name="The Broad Institute Genome Sequencing Center for Infectious Disease"/>
            <person name="Wu L."/>
            <person name="Ma J."/>
        </authorList>
    </citation>
    <scope>NUCLEOTIDE SEQUENCE [LARGE SCALE GENOMIC DNA]</scope>
    <source>
        <strain evidence="3">CGMCC 4.7106</strain>
    </source>
</reference>
<evidence type="ECO:0000313" key="3">
    <source>
        <dbReference type="Proteomes" id="UP001596096"/>
    </source>
</evidence>
<comment type="caution">
    <text evidence="2">The sequence shown here is derived from an EMBL/GenBank/DDBJ whole genome shotgun (WGS) entry which is preliminary data.</text>
</comment>
<keyword evidence="3" id="KW-1185">Reference proteome</keyword>
<sequence length="145" mass="16006">MTADLRTPAFTVPAERGRLRFFAQAIGEHDPIYSDLDAARKAGHPDLPVPPTFLFCLEMDRPDPFSFLAEAGIDLARVLHGEQRFTYHAMAHAGDELTFESHIADTYEKKGGALRFLVRETRVTRAGEPVADLTNVIVVRGEAAA</sequence>
<feature type="domain" description="FAS1-like dehydratase" evidence="1">
    <location>
        <begin position="11"/>
        <end position="132"/>
    </location>
</feature>
<dbReference type="CDD" id="cd03441">
    <property type="entry name" value="R_hydratase_like"/>
    <property type="match status" value="1"/>
</dbReference>
<evidence type="ECO:0000313" key="2">
    <source>
        <dbReference type="EMBL" id="MFC5818725.1"/>
    </source>
</evidence>
<dbReference type="InterPro" id="IPR039569">
    <property type="entry name" value="FAS1-like_DH_region"/>
</dbReference>
<dbReference type="Proteomes" id="UP001596096">
    <property type="component" value="Unassembled WGS sequence"/>
</dbReference>